<keyword evidence="1" id="KW-0812">Transmembrane</keyword>
<comment type="caution">
    <text evidence="2">The sequence shown here is derived from an EMBL/GenBank/DDBJ whole genome shotgun (WGS) entry which is preliminary data.</text>
</comment>
<evidence type="ECO:0000313" key="2">
    <source>
        <dbReference type="EMBL" id="MPC52459.1"/>
    </source>
</evidence>
<accession>A0A5B7G4G7</accession>
<keyword evidence="1" id="KW-1133">Transmembrane helix</keyword>
<name>A0A5B7G4G7_PORTR</name>
<evidence type="ECO:0000313" key="3">
    <source>
        <dbReference type="Proteomes" id="UP000324222"/>
    </source>
</evidence>
<feature type="transmembrane region" description="Helical" evidence="1">
    <location>
        <begin position="20"/>
        <end position="51"/>
    </location>
</feature>
<gene>
    <name evidence="2" type="ORF">E2C01_046330</name>
</gene>
<organism evidence="2 3">
    <name type="scientific">Portunus trituberculatus</name>
    <name type="common">Swimming crab</name>
    <name type="synonym">Neptunus trituberculatus</name>
    <dbReference type="NCBI Taxonomy" id="210409"/>
    <lineage>
        <taxon>Eukaryota</taxon>
        <taxon>Metazoa</taxon>
        <taxon>Ecdysozoa</taxon>
        <taxon>Arthropoda</taxon>
        <taxon>Crustacea</taxon>
        <taxon>Multicrustacea</taxon>
        <taxon>Malacostraca</taxon>
        <taxon>Eumalacostraca</taxon>
        <taxon>Eucarida</taxon>
        <taxon>Decapoda</taxon>
        <taxon>Pleocyemata</taxon>
        <taxon>Brachyura</taxon>
        <taxon>Eubrachyura</taxon>
        <taxon>Portunoidea</taxon>
        <taxon>Portunidae</taxon>
        <taxon>Portuninae</taxon>
        <taxon>Portunus</taxon>
    </lineage>
</organism>
<proteinExistence type="predicted"/>
<reference evidence="2 3" key="1">
    <citation type="submission" date="2019-05" db="EMBL/GenBank/DDBJ databases">
        <title>Another draft genome of Portunus trituberculatus and its Hox gene families provides insights of decapod evolution.</title>
        <authorList>
            <person name="Jeong J.-H."/>
            <person name="Song I."/>
            <person name="Kim S."/>
            <person name="Choi T."/>
            <person name="Kim D."/>
            <person name="Ryu S."/>
            <person name="Kim W."/>
        </authorList>
    </citation>
    <scope>NUCLEOTIDE SEQUENCE [LARGE SCALE GENOMIC DNA]</scope>
    <source>
        <tissue evidence="2">Muscle</tissue>
    </source>
</reference>
<keyword evidence="3" id="KW-1185">Reference proteome</keyword>
<dbReference type="AlphaFoldDB" id="A0A5B7G4G7"/>
<protein>
    <submittedName>
        <fullName evidence="2">Uncharacterized protein</fullName>
    </submittedName>
</protein>
<dbReference type="EMBL" id="VSRR010010898">
    <property type="protein sequence ID" value="MPC52459.1"/>
    <property type="molecule type" value="Genomic_DNA"/>
</dbReference>
<evidence type="ECO:0000256" key="1">
    <source>
        <dbReference type="SAM" id="Phobius"/>
    </source>
</evidence>
<sequence>MDGAPDGEVVMVAVDGEGVASWVAGVAVALVLGVIFVISSVLNTVFLIIFFRRPSLRSVSNR</sequence>
<dbReference type="Proteomes" id="UP000324222">
    <property type="component" value="Unassembled WGS sequence"/>
</dbReference>
<keyword evidence="1" id="KW-0472">Membrane</keyword>